<sequence>MSQVVFGIDYGSKLTGNTVISVFNDGDVFFLDMSQGVDADSFILNAAEHFMPSKIFIDAPLSLPGVYRNLPGFNNYHFRKADLELNAMSPMFLGGLAARAIELKSRLKSLGLKVFETYPIVMANQLKLRDCDYKGSLQNLSSCAQEVINILPASIKIDKADIKTWHHLDALLALISAINSLFKKPKTYGHREEGLIYI</sequence>
<protein>
    <recommendedName>
        <fullName evidence="3">DUF429 domain-containing protein</fullName>
    </recommendedName>
</protein>
<proteinExistence type="predicted"/>
<keyword evidence="2" id="KW-1185">Reference proteome</keyword>
<evidence type="ECO:0000313" key="2">
    <source>
        <dbReference type="Proteomes" id="UP000005631"/>
    </source>
</evidence>
<accession>G8R6V3</accession>
<evidence type="ECO:0000313" key="1">
    <source>
        <dbReference type="EMBL" id="AEV32288.1"/>
    </source>
</evidence>
<dbReference type="OrthoDB" id="1467158at2"/>
<reference evidence="1 2" key="1">
    <citation type="journal article" date="2012" name="Stand. Genomic Sci.">
        <title>Genome sequence of the orange-pigmented seawater bacterium Owenweeksia hongkongensis type strain (UST20020801(T)).</title>
        <authorList>
            <person name="Riedel T."/>
            <person name="Held B."/>
            <person name="Nolan M."/>
            <person name="Lucas S."/>
            <person name="Lapidus A."/>
            <person name="Tice H."/>
            <person name="Del Rio T.G."/>
            <person name="Cheng J.F."/>
            <person name="Han C."/>
            <person name="Tapia R."/>
            <person name="Goodwin L.A."/>
            <person name="Pitluck S."/>
            <person name="Liolios K."/>
            <person name="Mavromatis K."/>
            <person name="Pagani I."/>
            <person name="Ivanova N."/>
            <person name="Mikhailova N."/>
            <person name="Pati A."/>
            <person name="Chen A."/>
            <person name="Palaniappan K."/>
            <person name="Rohde M."/>
            <person name="Tindall B.J."/>
            <person name="Detter J.C."/>
            <person name="Goker M."/>
            <person name="Woyke T."/>
            <person name="Bristow J."/>
            <person name="Eisen J.A."/>
            <person name="Markowitz V."/>
            <person name="Hugenholtz P."/>
            <person name="Klenk H.P."/>
            <person name="Kyrpides N.C."/>
        </authorList>
    </citation>
    <scope>NUCLEOTIDE SEQUENCE</scope>
    <source>
        <strain evidence="2">DSM 17368 / JCM 12287 / NRRL B-23963</strain>
    </source>
</reference>
<dbReference type="EMBL" id="CP003156">
    <property type="protein sequence ID" value="AEV32288.1"/>
    <property type="molecule type" value="Genomic_DNA"/>
</dbReference>
<dbReference type="eggNOG" id="COG2410">
    <property type="taxonomic scope" value="Bacteria"/>
</dbReference>
<dbReference type="AlphaFoldDB" id="G8R6V3"/>
<dbReference type="Proteomes" id="UP000005631">
    <property type="component" value="Chromosome"/>
</dbReference>
<organism evidence="1 2">
    <name type="scientific">Owenweeksia hongkongensis (strain DSM 17368 / CIP 108786 / JCM 12287 / NRRL B-23963 / UST20020801)</name>
    <dbReference type="NCBI Taxonomy" id="926562"/>
    <lineage>
        <taxon>Bacteria</taxon>
        <taxon>Pseudomonadati</taxon>
        <taxon>Bacteroidota</taxon>
        <taxon>Flavobacteriia</taxon>
        <taxon>Flavobacteriales</taxon>
        <taxon>Owenweeksiaceae</taxon>
        <taxon>Owenweeksia</taxon>
    </lineage>
</organism>
<dbReference type="HOGENOM" id="CLU_1353750_0_0_10"/>
<gene>
    <name evidence="1" type="ordered locus">Oweho_1288</name>
</gene>
<evidence type="ECO:0008006" key="3">
    <source>
        <dbReference type="Google" id="ProtNLM"/>
    </source>
</evidence>
<dbReference type="KEGG" id="oho:Oweho_1288"/>
<dbReference type="RefSeq" id="WP_014201646.1">
    <property type="nucleotide sequence ID" value="NC_016599.1"/>
</dbReference>
<name>G8R6V3_OWEHD</name>